<keyword evidence="2" id="KW-1185">Reference proteome</keyword>
<dbReference type="AlphaFoldDB" id="A0A3G9GBN8"/>
<dbReference type="KEGG" id="amah:DLM_1251"/>
<reference evidence="2" key="1">
    <citation type="journal article" date="2017" name="Biotechnol. Biofuels">
        <title>Evaluation of environmental bacterial communities as a factor affecting the growth of duckweed Lemna minor.</title>
        <authorList>
            <person name="Ishizawa H."/>
            <person name="Kuroda M."/>
            <person name="Morikawa M."/>
            <person name="Ike M."/>
        </authorList>
    </citation>
    <scope>NUCLEOTIDE SEQUENCE [LARGE SCALE GENOMIC DNA]</scope>
    <source>
        <strain evidence="2">H3</strain>
    </source>
</reference>
<proteinExistence type="predicted"/>
<dbReference type="EMBL" id="AP018823">
    <property type="protein sequence ID" value="BBF84875.1"/>
    <property type="molecule type" value="Genomic_DNA"/>
</dbReference>
<accession>A0A3G9GBN8</accession>
<organism evidence="1 2">
    <name type="scientific">Aquitalea magnusonii</name>
    <dbReference type="NCBI Taxonomy" id="332411"/>
    <lineage>
        <taxon>Bacteria</taxon>
        <taxon>Pseudomonadati</taxon>
        <taxon>Pseudomonadota</taxon>
        <taxon>Betaproteobacteria</taxon>
        <taxon>Neisseriales</taxon>
        <taxon>Chromobacteriaceae</taxon>
        <taxon>Aquitalea</taxon>
    </lineage>
</organism>
<reference evidence="1 2" key="2">
    <citation type="journal article" date="2017" name="Genome Announc.">
        <title>Draft genome sequence of Aquitalea magnusonii strain H3, a plant growth-promoting bacterium of duckweed Lemna minor.</title>
        <authorList>
            <person name="Ishizawa H."/>
            <person name="Kuroda M."/>
            <person name="Ike M."/>
        </authorList>
    </citation>
    <scope>NUCLEOTIDE SEQUENCE [LARGE SCALE GENOMIC DNA]</scope>
    <source>
        <strain evidence="1 2">H3</strain>
    </source>
</reference>
<evidence type="ECO:0000313" key="1">
    <source>
        <dbReference type="EMBL" id="BBF84875.1"/>
    </source>
</evidence>
<sequence>MFVFAQTHPTRHHISIGLVAATFLPHIPAEHRAITPFDGHAALAR</sequence>
<protein>
    <submittedName>
        <fullName evidence="1">Uncharacterized protein</fullName>
    </submittedName>
</protein>
<dbReference type="Proteomes" id="UP000198290">
    <property type="component" value="Chromosome"/>
</dbReference>
<name>A0A3G9GBN8_9NEIS</name>
<reference evidence="2" key="3">
    <citation type="journal article" date="2017" name="Plant Physiol. Biochem.">
        <title>Differential oxidative and antioxidative response of duckweed Lemna minor toward plant growth promoting/inhibiting bacteria.</title>
        <authorList>
            <person name="Ishizawa H."/>
            <person name="Kuroda M."/>
            <person name="Morikawa M."/>
            <person name="Ike M."/>
        </authorList>
    </citation>
    <scope>NUCLEOTIDE SEQUENCE [LARGE SCALE GENOMIC DNA]</scope>
    <source>
        <strain evidence="2">H3</strain>
    </source>
</reference>
<gene>
    <name evidence="1" type="ORF">DLM_1251</name>
</gene>
<evidence type="ECO:0000313" key="2">
    <source>
        <dbReference type="Proteomes" id="UP000198290"/>
    </source>
</evidence>